<comment type="caution">
    <text evidence="2">The sequence shown here is derived from an EMBL/GenBank/DDBJ whole genome shotgun (WGS) entry which is preliminary data.</text>
</comment>
<dbReference type="Proteomes" id="UP000799536">
    <property type="component" value="Unassembled WGS sequence"/>
</dbReference>
<dbReference type="OrthoDB" id="3687641at2759"/>
<protein>
    <submittedName>
        <fullName evidence="2">Uncharacterized protein</fullName>
    </submittedName>
</protein>
<comment type="similarity">
    <text evidence="1">Belongs to the ustYa family.</text>
</comment>
<accession>A0A9P4JMG5</accession>
<sequence length="68" mass="7934">MITNISNQNLFHQTLYFNIEYTREHCSSPVCGGIPKKFVQLHIDHCIELIRMRLMCTADLGVVPLMWL</sequence>
<dbReference type="InterPro" id="IPR021765">
    <property type="entry name" value="UstYa-like"/>
</dbReference>
<keyword evidence="3" id="KW-1185">Reference proteome</keyword>
<evidence type="ECO:0000313" key="2">
    <source>
        <dbReference type="EMBL" id="KAF2202126.1"/>
    </source>
</evidence>
<reference evidence="2" key="1">
    <citation type="journal article" date="2020" name="Stud. Mycol.">
        <title>101 Dothideomycetes genomes: a test case for predicting lifestyles and emergence of pathogens.</title>
        <authorList>
            <person name="Haridas S."/>
            <person name="Albert R."/>
            <person name="Binder M."/>
            <person name="Bloem J."/>
            <person name="Labutti K."/>
            <person name="Salamov A."/>
            <person name="Andreopoulos B."/>
            <person name="Baker S."/>
            <person name="Barry K."/>
            <person name="Bills G."/>
            <person name="Bluhm B."/>
            <person name="Cannon C."/>
            <person name="Castanera R."/>
            <person name="Culley D."/>
            <person name="Daum C."/>
            <person name="Ezra D."/>
            <person name="Gonzalez J."/>
            <person name="Henrissat B."/>
            <person name="Kuo A."/>
            <person name="Liang C."/>
            <person name="Lipzen A."/>
            <person name="Lutzoni F."/>
            <person name="Magnuson J."/>
            <person name="Mondo S."/>
            <person name="Nolan M."/>
            <person name="Ohm R."/>
            <person name="Pangilinan J."/>
            <person name="Park H.-J."/>
            <person name="Ramirez L."/>
            <person name="Alfaro M."/>
            <person name="Sun H."/>
            <person name="Tritt A."/>
            <person name="Yoshinaga Y."/>
            <person name="Zwiers L.-H."/>
            <person name="Turgeon B."/>
            <person name="Goodwin S."/>
            <person name="Spatafora J."/>
            <person name="Crous P."/>
            <person name="Grigoriev I."/>
        </authorList>
    </citation>
    <scope>NUCLEOTIDE SEQUENCE</scope>
    <source>
        <strain evidence="2">ATCC 74209</strain>
    </source>
</reference>
<proteinExistence type="inferred from homology"/>
<dbReference type="Pfam" id="PF11807">
    <property type="entry name" value="UstYa"/>
    <property type="match status" value="1"/>
</dbReference>
<evidence type="ECO:0000313" key="3">
    <source>
        <dbReference type="Proteomes" id="UP000799536"/>
    </source>
</evidence>
<organism evidence="2 3">
    <name type="scientific">Delitschia confertaspora ATCC 74209</name>
    <dbReference type="NCBI Taxonomy" id="1513339"/>
    <lineage>
        <taxon>Eukaryota</taxon>
        <taxon>Fungi</taxon>
        <taxon>Dikarya</taxon>
        <taxon>Ascomycota</taxon>
        <taxon>Pezizomycotina</taxon>
        <taxon>Dothideomycetes</taxon>
        <taxon>Pleosporomycetidae</taxon>
        <taxon>Pleosporales</taxon>
        <taxon>Delitschiaceae</taxon>
        <taxon>Delitschia</taxon>
    </lineage>
</organism>
<gene>
    <name evidence="2" type="ORF">GQ43DRAFT_369843</name>
</gene>
<name>A0A9P4JMG5_9PLEO</name>
<evidence type="ECO:0000256" key="1">
    <source>
        <dbReference type="ARBA" id="ARBA00035112"/>
    </source>
</evidence>
<dbReference type="GO" id="GO:0043386">
    <property type="term" value="P:mycotoxin biosynthetic process"/>
    <property type="evidence" value="ECO:0007669"/>
    <property type="project" value="InterPro"/>
</dbReference>
<dbReference type="EMBL" id="ML993948">
    <property type="protein sequence ID" value="KAF2202126.1"/>
    <property type="molecule type" value="Genomic_DNA"/>
</dbReference>
<dbReference type="AlphaFoldDB" id="A0A9P4JMG5"/>